<name>A0ABR4ZY48_9BACT</name>
<reference evidence="1 2" key="1">
    <citation type="submission" date="2014-08" db="EMBL/GenBank/DDBJ databases">
        <title>Methylacidiphilum kamchatkense strain Kam1 draft genome sequence.</title>
        <authorList>
            <person name="Birkeland N.-K."/>
            <person name="Erikstad H.A."/>
        </authorList>
    </citation>
    <scope>NUCLEOTIDE SEQUENCE [LARGE SCALE GENOMIC DNA]</scope>
    <source>
        <strain evidence="1 2">Kam1</strain>
    </source>
</reference>
<protein>
    <submittedName>
        <fullName evidence="1">Uncharacterized protein</fullName>
    </submittedName>
</protein>
<keyword evidence="2" id="KW-1185">Reference proteome</keyword>
<dbReference type="Proteomes" id="UP000031594">
    <property type="component" value="Unassembled WGS sequence"/>
</dbReference>
<dbReference type="EMBL" id="JQNX01000001">
    <property type="protein sequence ID" value="KIE59169.1"/>
    <property type="molecule type" value="Genomic_DNA"/>
</dbReference>
<gene>
    <name evidence="1" type="ORF">A946_00030</name>
</gene>
<proteinExistence type="predicted"/>
<evidence type="ECO:0000313" key="2">
    <source>
        <dbReference type="Proteomes" id="UP000031594"/>
    </source>
</evidence>
<organism evidence="1 2">
    <name type="scientific">Methylacidiphilum kamchatkense Kam1</name>
    <dbReference type="NCBI Taxonomy" id="1202785"/>
    <lineage>
        <taxon>Bacteria</taxon>
        <taxon>Pseudomonadati</taxon>
        <taxon>Verrucomicrobiota</taxon>
        <taxon>Methylacidiphilae</taxon>
        <taxon>Methylacidiphilales</taxon>
        <taxon>Methylacidiphilaceae</taxon>
        <taxon>Methylacidiphilum (ex Ratnadevi et al. 2023)</taxon>
    </lineage>
</organism>
<evidence type="ECO:0000313" key="1">
    <source>
        <dbReference type="EMBL" id="KIE59169.1"/>
    </source>
</evidence>
<accession>A0ABR4ZY48</accession>
<comment type="caution">
    <text evidence="1">The sequence shown here is derived from an EMBL/GenBank/DDBJ whole genome shotgun (WGS) entry which is preliminary data.</text>
</comment>
<sequence>MGASMKDRNTNTIEIYLKFLSLSAARAKNIKLIAKTTFDLVPLNIAIVRSVNKMISSRNFL</sequence>